<dbReference type="SUPFAM" id="SSF51905">
    <property type="entry name" value="FAD/NAD(P)-binding domain"/>
    <property type="match status" value="1"/>
</dbReference>
<evidence type="ECO:0000259" key="1">
    <source>
        <dbReference type="Pfam" id="PF13454"/>
    </source>
</evidence>
<organism evidence="2 3">
    <name type="scientific">Renibacterium salmoninarum (strain ATCC 33209 / DSM 20767 / JCM 11484 / NBRC 15589 / NCIMB 2235)</name>
    <dbReference type="NCBI Taxonomy" id="288705"/>
    <lineage>
        <taxon>Bacteria</taxon>
        <taxon>Bacillati</taxon>
        <taxon>Actinomycetota</taxon>
        <taxon>Actinomycetes</taxon>
        <taxon>Micrococcales</taxon>
        <taxon>Micrococcaceae</taxon>
        <taxon>Renibacterium</taxon>
    </lineage>
</organism>
<accession>A9WN33</accession>
<dbReference type="EMBL" id="CP000910">
    <property type="protein sequence ID" value="ABY23555.1"/>
    <property type="molecule type" value="Genomic_DNA"/>
</dbReference>
<dbReference type="InterPro" id="IPR038732">
    <property type="entry name" value="HpyO/CreE_NAD-binding"/>
</dbReference>
<protein>
    <recommendedName>
        <fullName evidence="1">FAD-dependent urate hydroxylase HpyO/Asp monooxygenase CreE-like FAD/NAD(P)-binding domain-containing protein</fullName>
    </recommendedName>
</protein>
<gene>
    <name evidence="2" type="ordered locus">RSal33209_1822</name>
</gene>
<dbReference type="Gene3D" id="3.50.50.60">
    <property type="entry name" value="FAD/NAD(P)-binding domain"/>
    <property type="match status" value="1"/>
</dbReference>
<dbReference type="RefSeq" id="WP_012245226.1">
    <property type="nucleotide sequence ID" value="NC_010168.1"/>
</dbReference>
<sequence>MHVSVAIIGAGPRGLSVLERICSSLGNPWDTMTVHLVDPNPPGAGTHRLDQPNYLLMNTISGQVSMFRAGDSAAAGAPISGPSLAEWAGVNDHEYLSRSVLGHYLSYCYRRFLSEAPETITIQEHQSTAEGIQRHADESWTLQLANGATLDADFVFLTTGHSTNQPTADDDALEQFAIDNFRANRRLNYFRSCYPLEQFDVIAPETRVAVRGMGLSAIDAVASLTIGRGGRFVAKAGGGLTYRPSGGEPQIFVYSRSNRIFWARAVNQKAHAESYQANFLTGAQIQALRQRDGQLDFEEQVLPLLVADMQVAAGAIGATPNANDVEAILQLPADANHPTLTQTSLSEHQSVMSQFLTMDADRAAEGNQTNPIKTATDAVRDLRNELRIAVEHRGLTPASHQRFNQLYAPMFNAIAAGPPASRSLQWRALFDSGVLQLAAGPGAKVRLDSDSAQFVIESEQQSESATSCDVVIGASLDTFMPERDTSALTQSLLKSGLARPFQNGWFRPGGFDIDKVGRLIGIDGDYTANICALGHLTEGPNYFTNMLPSPGVDSRVTADAAAAVAAMTEYLGKVGTRLVSLGGALS</sequence>
<dbReference type="Pfam" id="PF13454">
    <property type="entry name" value="NAD_binding_9"/>
    <property type="match status" value="1"/>
</dbReference>
<proteinExistence type="predicted"/>
<feature type="domain" description="FAD-dependent urate hydroxylase HpyO/Asp monooxygenase CreE-like FAD/NAD(P)-binding" evidence="1">
    <location>
        <begin position="6"/>
        <end position="161"/>
    </location>
</feature>
<keyword evidence="3" id="KW-1185">Reference proteome</keyword>
<dbReference type="InterPro" id="IPR036188">
    <property type="entry name" value="FAD/NAD-bd_sf"/>
</dbReference>
<dbReference type="PANTHER" id="PTHR40254">
    <property type="entry name" value="BLR0577 PROTEIN"/>
    <property type="match status" value="1"/>
</dbReference>
<evidence type="ECO:0000313" key="2">
    <source>
        <dbReference type="EMBL" id="ABY23555.1"/>
    </source>
</evidence>
<evidence type="ECO:0000313" key="3">
    <source>
        <dbReference type="Proteomes" id="UP000002007"/>
    </source>
</evidence>
<dbReference type="AlphaFoldDB" id="A9WN33"/>
<dbReference type="KEGG" id="rsa:RSal33209_1822"/>
<dbReference type="STRING" id="288705.RSal33209_1822"/>
<dbReference type="InterPro" id="IPR052189">
    <property type="entry name" value="L-asp_N-monooxygenase_NS-form"/>
</dbReference>
<dbReference type="PANTHER" id="PTHR40254:SF1">
    <property type="entry name" value="BLR0577 PROTEIN"/>
    <property type="match status" value="1"/>
</dbReference>
<dbReference type="eggNOG" id="COG4529">
    <property type="taxonomic scope" value="Bacteria"/>
</dbReference>
<reference evidence="3" key="1">
    <citation type="journal article" date="2008" name="J. Bacteriol.">
        <title>Genome sequence of the fish pathogen Renibacterium salmoninarum suggests reductive evolution away from an environmental Arthrobacter ancestor.</title>
        <authorList>
            <person name="Wiens G.D."/>
            <person name="Rockey D.D."/>
            <person name="Wu Z."/>
            <person name="Chang J."/>
            <person name="Levy R."/>
            <person name="Crane S."/>
            <person name="Chen D.S."/>
            <person name="Capri G.R."/>
            <person name="Burnett J.R."/>
            <person name="Sudheesh P.S."/>
            <person name="Schipma M.J."/>
            <person name="Burd H."/>
            <person name="Bhattacharyya A."/>
            <person name="Rhodes L.D."/>
            <person name="Kaul R."/>
            <person name="Strom M.S."/>
        </authorList>
    </citation>
    <scope>NUCLEOTIDE SEQUENCE [LARGE SCALE GENOMIC DNA]</scope>
    <source>
        <strain evidence="3">ATCC 33209 / DSM 20767 / JCM 11484 / NBRC 15589 / NCIMB 2235</strain>
    </source>
</reference>
<dbReference type="Proteomes" id="UP000002007">
    <property type="component" value="Chromosome"/>
</dbReference>
<dbReference type="HOGENOM" id="CLU_016297_0_0_11"/>
<name>A9WN33_RENSM</name>